<dbReference type="PANTHER" id="PTHR10858:SF9">
    <property type="entry name" value="DEOXYRIBONUCLEASE-2-ALPHA"/>
    <property type="match status" value="1"/>
</dbReference>
<reference evidence="19 20" key="1">
    <citation type="submission" date="2019-08" db="EMBL/GenBank/DDBJ databases">
        <title>A chromosome-level genome assembly, high-density linkage maps, and genome scans reveal the genomic architecture of hybrid incompatibilities underlying speciation via character displacement in darters (Percidae: Etheostominae).</title>
        <authorList>
            <person name="Moran R.L."/>
            <person name="Catchen J.M."/>
            <person name="Fuller R.C."/>
        </authorList>
    </citation>
    <scope>NUCLEOTIDE SEQUENCE [LARGE SCALE GENOMIC DNA]</scope>
    <source>
        <strain evidence="19">EspeVRDwgs_2016</strain>
        <tissue evidence="19">Muscle</tissue>
    </source>
</reference>
<comment type="function">
    <text evidence="18">Hydrolyzes DNA under acidic conditions with a preference for double-stranded DNA. Plays a major role in the clearance of nucleic acids generated through apoptosis, hence preventing autoinflammation. Necessary for proper fetal development and for definitive erythropoiesis in fetal liver and bone marrow, where it degrades nuclear DNA expelled from erythroid precursor cells.</text>
</comment>
<evidence type="ECO:0000256" key="10">
    <source>
        <dbReference type="ARBA" id="ARBA00022801"/>
    </source>
</evidence>
<comment type="caution">
    <text evidence="19">The sequence shown here is derived from an EMBL/GenBank/DDBJ whole genome shotgun (WGS) entry which is preliminary data.</text>
</comment>
<evidence type="ECO:0000256" key="11">
    <source>
        <dbReference type="ARBA" id="ARBA00023157"/>
    </source>
</evidence>
<keyword evidence="12" id="KW-0325">Glycoprotein</keyword>
<evidence type="ECO:0000256" key="14">
    <source>
        <dbReference type="ARBA" id="ARBA00039868"/>
    </source>
</evidence>
<protein>
    <recommendedName>
        <fullName evidence="14">Deoxyribonuclease-2-alpha</fullName>
        <ecNumber evidence="4">3.1.22.1</ecNumber>
    </recommendedName>
    <alternativeName>
        <fullName evidence="15">Acid DNase</fullName>
    </alternativeName>
    <alternativeName>
        <fullName evidence="17">Deoxyribonuclease II alpha</fullName>
    </alternativeName>
    <alternativeName>
        <fullName evidence="16">Lysosomal DNase II</fullName>
    </alternativeName>
</protein>
<dbReference type="GO" id="GO:0004531">
    <property type="term" value="F:deoxyribonuclease II activity"/>
    <property type="evidence" value="ECO:0007669"/>
    <property type="project" value="UniProtKB-EC"/>
</dbReference>
<keyword evidence="20" id="KW-1185">Reference proteome</keyword>
<dbReference type="PANTHER" id="PTHR10858">
    <property type="entry name" value="DEOXYRIBONUCLEASE II"/>
    <property type="match status" value="1"/>
</dbReference>
<dbReference type="GO" id="GO:0005764">
    <property type="term" value="C:lysosome"/>
    <property type="evidence" value="ECO:0007669"/>
    <property type="project" value="UniProtKB-SubCell"/>
</dbReference>
<evidence type="ECO:0000256" key="17">
    <source>
        <dbReference type="ARBA" id="ARBA00043033"/>
    </source>
</evidence>
<organism evidence="19 20">
    <name type="scientific">Etheostoma spectabile</name>
    <name type="common">orangethroat darter</name>
    <dbReference type="NCBI Taxonomy" id="54343"/>
    <lineage>
        <taxon>Eukaryota</taxon>
        <taxon>Metazoa</taxon>
        <taxon>Chordata</taxon>
        <taxon>Craniata</taxon>
        <taxon>Vertebrata</taxon>
        <taxon>Euteleostomi</taxon>
        <taxon>Actinopterygii</taxon>
        <taxon>Neopterygii</taxon>
        <taxon>Teleostei</taxon>
        <taxon>Neoteleostei</taxon>
        <taxon>Acanthomorphata</taxon>
        <taxon>Eupercaria</taxon>
        <taxon>Perciformes</taxon>
        <taxon>Percoidei</taxon>
        <taxon>Percidae</taxon>
        <taxon>Etheostomatinae</taxon>
        <taxon>Etheostoma</taxon>
    </lineage>
</organism>
<evidence type="ECO:0000256" key="4">
    <source>
        <dbReference type="ARBA" id="ARBA00012036"/>
    </source>
</evidence>
<evidence type="ECO:0000256" key="3">
    <source>
        <dbReference type="ARBA" id="ARBA00007527"/>
    </source>
</evidence>
<evidence type="ECO:0000313" key="19">
    <source>
        <dbReference type="EMBL" id="KAA8577968.1"/>
    </source>
</evidence>
<evidence type="ECO:0000256" key="1">
    <source>
        <dbReference type="ARBA" id="ARBA00000447"/>
    </source>
</evidence>
<dbReference type="EC" id="3.1.22.1" evidence="4"/>
<gene>
    <name evidence="19" type="ORF">FQN60_018799</name>
</gene>
<keyword evidence="9" id="KW-0255">Endonuclease</keyword>
<keyword evidence="7" id="KW-0540">Nuclease</keyword>
<evidence type="ECO:0000256" key="16">
    <source>
        <dbReference type="ARBA" id="ARBA00041918"/>
    </source>
</evidence>
<evidence type="ECO:0000256" key="6">
    <source>
        <dbReference type="ARBA" id="ARBA00022703"/>
    </source>
</evidence>
<evidence type="ECO:0000256" key="5">
    <source>
        <dbReference type="ARBA" id="ARBA00022473"/>
    </source>
</evidence>
<dbReference type="Pfam" id="PF03265">
    <property type="entry name" value="DNase_II"/>
    <property type="match status" value="1"/>
</dbReference>
<evidence type="ECO:0000256" key="8">
    <source>
        <dbReference type="ARBA" id="ARBA00022729"/>
    </source>
</evidence>
<dbReference type="GO" id="GO:0006309">
    <property type="term" value="P:apoptotic DNA fragmentation"/>
    <property type="evidence" value="ECO:0007669"/>
    <property type="project" value="TreeGrafter"/>
</dbReference>
<sequence length="347" mass="38645">METSKNHNKLINNTDGVLGHTLKPLFEPTTSMPEDFGFITYSDQAPGCNAADTFGHSKGLVMMNKTSTGVWLLHSLPQFPFLRDQNRFYPSSGEKYAQTFICVTFKYAEFKKIGEHLLNIAAFPFDHNIPADFHKELIDVTERTTAPQGRVQDLKSAAGVSFRSIAKTKYKRPSAAKQKKLSDPNRFEGDLYLTIAKEYKTDVRVQTWGCQRDRDGSYCEKNQRHVININEVKANLGGGEVRWNTTKDHSKWCISGEKSKIDDLICIADVNRGLTQYERPGGALCFIHKEASLLFKGVIADLDNCPSSSSGAGSKRPRSPDTDCVPDCDPDCDPDCGDDDPDCTDKA</sequence>
<evidence type="ECO:0000256" key="13">
    <source>
        <dbReference type="ARBA" id="ARBA00023228"/>
    </source>
</evidence>
<evidence type="ECO:0000256" key="7">
    <source>
        <dbReference type="ARBA" id="ARBA00022722"/>
    </source>
</evidence>
<dbReference type="InterPro" id="IPR004947">
    <property type="entry name" value="DNase_II"/>
</dbReference>
<keyword evidence="6" id="KW-0053">Apoptosis</keyword>
<keyword evidence="5" id="KW-0217">Developmental protein</keyword>
<evidence type="ECO:0000256" key="9">
    <source>
        <dbReference type="ARBA" id="ARBA00022759"/>
    </source>
</evidence>
<keyword evidence="11" id="KW-1015">Disulfide bond</keyword>
<proteinExistence type="inferred from homology"/>
<evidence type="ECO:0000256" key="15">
    <source>
        <dbReference type="ARBA" id="ARBA00041393"/>
    </source>
</evidence>
<dbReference type="EMBL" id="VOFY01001461">
    <property type="protein sequence ID" value="KAA8577968.1"/>
    <property type="molecule type" value="Genomic_DNA"/>
</dbReference>
<evidence type="ECO:0000256" key="18">
    <source>
        <dbReference type="ARBA" id="ARBA00045381"/>
    </source>
</evidence>
<evidence type="ECO:0000313" key="20">
    <source>
        <dbReference type="Proteomes" id="UP000327493"/>
    </source>
</evidence>
<name>A0A5J5C935_9PERO</name>
<dbReference type="Proteomes" id="UP000327493">
    <property type="component" value="Unassembled WGS sequence"/>
</dbReference>
<keyword evidence="13" id="KW-0458">Lysosome</keyword>
<keyword evidence="10" id="KW-0378">Hydrolase</keyword>
<keyword evidence="8" id="KW-0732">Signal</keyword>
<evidence type="ECO:0000256" key="2">
    <source>
        <dbReference type="ARBA" id="ARBA00004371"/>
    </source>
</evidence>
<accession>A0A5J5C935</accession>
<dbReference type="AlphaFoldDB" id="A0A5J5C935"/>
<comment type="similarity">
    <text evidence="3">Belongs to the DNase II family.</text>
</comment>
<comment type="subcellular location">
    <subcellularLocation>
        <location evidence="2">Lysosome</location>
    </subcellularLocation>
</comment>
<comment type="catalytic activity">
    <reaction evidence="1">
        <text>Endonucleolytic cleavage to nucleoside 3'-phosphates and 3'-phosphooligonucleotide end-products.</text>
        <dbReference type="EC" id="3.1.22.1"/>
    </reaction>
</comment>
<evidence type="ECO:0000256" key="12">
    <source>
        <dbReference type="ARBA" id="ARBA00023180"/>
    </source>
</evidence>